<dbReference type="InterPro" id="IPR017970">
    <property type="entry name" value="Homeobox_CS"/>
</dbReference>
<dbReference type="Pfam" id="PF01852">
    <property type="entry name" value="START"/>
    <property type="match status" value="1"/>
</dbReference>
<organism evidence="15 16">
    <name type="scientific">Erythroxylum novogranatense</name>
    <dbReference type="NCBI Taxonomy" id="1862640"/>
    <lineage>
        <taxon>Eukaryota</taxon>
        <taxon>Viridiplantae</taxon>
        <taxon>Streptophyta</taxon>
        <taxon>Embryophyta</taxon>
        <taxon>Tracheophyta</taxon>
        <taxon>Spermatophyta</taxon>
        <taxon>Magnoliopsida</taxon>
        <taxon>eudicotyledons</taxon>
        <taxon>Gunneridae</taxon>
        <taxon>Pentapetalae</taxon>
        <taxon>rosids</taxon>
        <taxon>fabids</taxon>
        <taxon>Malpighiales</taxon>
        <taxon>Erythroxylaceae</taxon>
        <taxon>Erythroxylum</taxon>
    </lineage>
</organism>
<dbReference type="InterPro" id="IPR023393">
    <property type="entry name" value="START-like_dom_sf"/>
</dbReference>
<dbReference type="GO" id="GO:0003677">
    <property type="term" value="F:DNA binding"/>
    <property type="evidence" value="ECO:0007669"/>
    <property type="project" value="UniProtKB-UniRule"/>
</dbReference>
<dbReference type="SMART" id="SM00234">
    <property type="entry name" value="START"/>
    <property type="match status" value="1"/>
</dbReference>
<dbReference type="InterPro" id="IPR042160">
    <property type="entry name" value="HD-Zip_IV"/>
</dbReference>
<evidence type="ECO:0000256" key="11">
    <source>
        <dbReference type="SAM" id="Coils"/>
    </source>
</evidence>
<feature type="coiled-coil region" evidence="11">
    <location>
        <begin position="125"/>
        <end position="152"/>
    </location>
</feature>
<evidence type="ECO:0000313" key="16">
    <source>
        <dbReference type="Proteomes" id="UP001159364"/>
    </source>
</evidence>
<dbReference type="InterPro" id="IPR002913">
    <property type="entry name" value="START_lipid-bd_dom"/>
</dbReference>
<sequence>MDFVIGGVGGASSDEQEAYSHSPRGKKTYHRHTSHQIQRLEAFFQDCPHPDENQRRHLSRELGLECRQIKFWFQNKRTQTKAQNERAGNSILRTENERIQCENLAIKEALKKVICPACGGPPFGEEEAQRSLRKLQLENAQLKEEHEKVTSLLAKYIGKPISEIDALMPASGSILNILPQGLANQGAGSSGGDNELNSRAPENNTLSVYQVKGMSEMERALISETAAGALDELIRLLRINEPLWIKPSSSERYVLDRDSYDKVFPRVSHFRSSTARLESSKYWGIVTMNAVNLVEMILDSDKWVDLFPTIVTSARTIGVFDPGMSVDRSGSLQVMHGQMHILSPLVPPREFYFLRHCQRIELGVWVIVDVSYDSLNENISPSRSWRLPSGVMIQEMPNGCSKVIWVEHVEVDDKTQTHRLYRDLISNGPAYGAHRMVINLQRMCERLVFFSREISPTHPEVGGVITSAEGRRSVMELAHRMVKNFCAALSMSGKLDFPQLCEINNSGVRVSVRQSTGRGQPGGTIVSAATSLWLPLLHQRVFDFFTDQRTRLQWDILTNGNPVHEIGHISTGNDPGNCISLIRPFVPTENNIMMLQESNKDPLGSIIVYAPIDIPTMNLAINGKDSSVIPILPSGFIISDDGHSEIFGGGGVSSSSNGGRSSASSSSSSYGSLLTLAFQILVSTSTKELNMESVATVNTLISSTVHKIRVALNCSSIE</sequence>
<proteinExistence type="inferred from homology"/>
<evidence type="ECO:0000256" key="3">
    <source>
        <dbReference type="ARBA" id="ARBA00023015"/>
    </source>
</evidence>
<comment type="subcellular location">
    <subcellularLocation>
        <location evidence="1 9 10">Nucleus</location>
    </subcellularLocation>
</comment>
<comment type="similarity">
    <text evidence="2">Belongs to the HD-ZIP homeobox family. Class IV subfamily.</text>
</comment>
<keyword evidence="5 9" id="KW-0238">DNA-binding</keyword>
<dbReference type="Gene3D" id="1.10.10.60">
    <property type="entry name" value="Homeodomain-like"/>
    <property type="match status" value="1"/>
</dbReference>
<feature type="domain" description="Homeobox" evidence="13">
    <location>
        <begin position="23"/>
        <end position="83"/>
    </location>
</feature>
<accession>A0AAV8SJJ1</accession>
<keyword evidence="4 11" id="KW-0175">Coiled coil</keyword>
<dbReference type="GO" id="GO:0005634">
    <property type="term" value="C:nucleus"/>
    <property type="evidence" value="ECO:0007669"/>
    <property type="project" value="UniProtKB-SubCell"/>
</dbReference>
<dbReference type="InterPro" id="IPR001356">
    <property type="entry name" value="HD"/>
</dbReference>
<keyword evidence="7" id="KW-0804">Transcription</keyword>
<feature type="region of interest" description="Disordered" evidence="12">
    <location>
        <begin position="1"/>
        <end position="28"/>
    </location>
</feature>
<evidence type="ECO:0000256" key="5">
    <source>
        <dbReference type="ARBA" id="ARBA00023125"/>
    </source>
</evidence>
<dbReference type="PROSITE" id="PS50071">
    <property type="entry name" value="HOMEOBOX_2"/>
    <property type="match status" value="1"/>
</dbReference>
<evidence type="ECO:0000256" key="9">
    <source>
        <dbReference type="PROSITE-ProRule" id="PRU00108"/>
    </source>
</evidence>
<evidence type="ECO:0000259" key="14">
    <source>
        <dbReference type="PROSITE" id="PS50848"/>
    </source>
</evidence>
<dbReference type="InterPro" id="IPR057993">
    <property type="entry name" value="HD-Zip_IV_C"/>
</dbReference>
<evidence type="ECO:0000256" key="7">
    <source>
        <dbReference type="ARBA" id="ARBA00023163"/>
    </source>
</evidence>
<dbReference type="SUPFAM" id="SSF46689">
    <property type="entry name" value="Homeodomain-like"/>
    <property type="match status" value="1"/>
</dbReference>
<reference evidence="15 16" key="1">
    <citation type="submission" date="2021-09" db="EMBL/GenBank/DDBJ databases">
        <title>Genomic insights and catalytic innovation underlie evolution of tropane alkaloids biosynthesis.</title>
        <authorList>
            <person name="Wang Y.-J."/>
            <person name="Tian T."/>
            <person name="Huang J.-P."/>
            <person name="Huang S.-X."/>
        </authorList>
    </citation>
    <scope>NUCLEOTIDE SEQUENCE [LARGE SCALE GENOMIC DNA]</scope>
    <source>
        <strain evidence="15">KIB-2018</strain>
        <tissue evidence="15">Leaf</tissue>
    </source>
</reference>
<dbReference type="CDD" id="cd08875">
    <property type="entry name" value="START_ArGLABRA2_like"/>
    <property type="match status" value="1"/>
</dbReference>
<gene>
    <name evidence="15" type="ORF">K2173_003767</name>
</gene>
<dbReference type="InterPro" id="IPR009057">
    <property type="entry name" value="Homeodomain-like_sf"/>
</dbReference>
<dbReference type="CDD" id="cd00086">
    <property type="entry name" value="homeodomain"/>
    <property type="match status" value="1"/>
</dbReference>
<protein>
    <submittedName>
        <fullName evidence="15">Uncharacterized protein</fullName>
    </submittedName>
</protein>
<dbReference type="PROSITE" id="PS50848">
    <property type="entry name" value="START"/>
    <property type="match status" value="1"/>
</dbReference>
<feature type="domain" description="START" evidence="14">
    <location>
        <begin position="215"/>
        <end position="449"/>
    </location>
</feature>
<feature type="DNA-binding region" description="Homeobox" evidence="9">
    <location>
        <begin position="25"/>
        <end position="84"/>
    </location>
</feature>
<dbReference type="EMBL" id="JAIWQS010000010">
    <property type="protein sequence ID" value="KAJ8752159.1"/>
    <property type="molecule type" value="Genomic_DNA"/>
</dbReference>
<comment type="caution">
    <text evidence="15">The sequence shown here is derived from an EMBL/GenBank/DDBJ whole genome shotgun (WGS) entry which is preliminary data.</text>
</comment>
<dbReference type="Pfam" id="PF25797">
    <property type="entry name" value="PDF2_C"/>
    <property type="match status" value="1"/>
</dbReference>
<evidence type="ECO:0000256" key="6">
    <source>
        <dbReference type="ARBA" id="ARBA00023155"/>
    </source>
</evidence>
<dbReference type="Proteomes" id="UP001159364">
    <property type="component" value="Linkage Group LG10"/>
</dbReference>
<keyword evidence="8 9" id="KW-0539">Nucleus</keyword>
<name>A0AAV8SJJ1_9ROSI</name>
<evidence type="ECO:0000259" key="13">
    <source>
        <dbReference type="PROSITE" id="PS50071"/>
    </source>
</evidence>
<dbReference type="GO" id="GO:0008289">
    <property type="term" value="F:lipid binding"/>
    <property type="evidence" value="ECO:0007669"/>
    <property type="project" value="InterPro"/>
</dbReference>
<evidence type="ECO:0000256" key="10">
    <source>
        <dbReference type="RuleBase" id="RU000682"/>
    </source>
</evidence>
<dbReference type="Pfam" id="PF00046">
    <property type="entry name" value="Homeodomain"/>
    <property type="match status" value="1"/>
</dbReference>
<evidence type="ECO:0000313" key="15">
    <source>
        <dbReference type="EMBL" id="KAJ8752159.1"/>
    </source>
</evidence>
<dbReference type="PANTHER" id="PTHR45654:SF9">
    <property type="entry name" value="HOMEOBOX-LEUCINE ZIPPER PROTEIN HDG10-RELATED"/>
    <property type="match status" value="1"/>
</dbReference>
<feature type="compositionally biased region" description="Gly residues" evidence="12">
    <location>
        <begin position="1"/>
        <end position="10"/>
    </location>
</feature>
<evidence type="ECO:0000256" key="4">
    <source>
        <dbReference type="ARBA" id="ARBA00023054"/>
    </source>
</evidence>
<dbReference type="SMART" id="SM00389">
    <property type="entry name" value="HOX"/>
    <property type="match status" value="1"/>
</dbReference>
<evidence type="ECO:0000256" key="8">
    <source>
        <dbReference type="ARBA" id="ARBA00023242"/>
    </source>
</evidence>
<dbReference type="PROSITE" id="PS00027">
    <property type="entry name" value="HOMEOBOX_1"/>
    <property type="match status" value="1"/>
</dbReference>
<dbReference type="FunFam" id="1.10.10.60:FF:000229">
    <property type="entry name" value="Homeobox-leucine zipper protein HDG1"/>
    <property type="match status" value="1"/>
</dbReference>
<evidence type="ECO:0000256" key="2">
    <source>
        <dbReference type="ARBA" id="ARBA00006789"/>
    </source>
</evidence>
<dbReference type="GO" id="GO:0000981">
    <property type="term" value="F:DNA-binding transcription factor activity, RNA polymerase II-specific"/>
    <property type="evidence" value="ECO:0007669"/>
    <property type="project" value="InterPro"/>
</dbReference>
<evidence type="ECO:0000256" key="1">
    <source>
        <dbReference type="ARBA" id="ARBA00004123"/>
    </source>
</evidence>
<dbReference type="SUPFAM" id="SSF55961">
    <property type="entry name" value="Bet v1-like"/>
    <property type="match status" value="2"/>
</dbReference>
<dbReference type="Gene3D" id="3.30.530.20">
    <property type="match status" value="1"/>
</dbReference>
<dbReference type="PANTHER" id="PTHR45654">
    <property type="entry name" value="HOMEOBOX-LEUCINE ZIPPER PROTEIN MERISTEM L1"/>
    <property type="match status" value="1"/>
</dbReference>
<dbReference type="AlphaFoldDB" id="A0AAV8SJJ1"/>
<evidence type="ECO:0000256" key="12">
    <source>
        <dbReference type="SAM" id="MobiDB-lite"/>
    </source>
</evidence>
<keyword evidence="16" id="KW-1185">Reference proteome</keyword>
<keyword evidence="6 9" id="KW-0371">Homeobox</keyword>
<keyword evidence="3" id="KW-0805">Transcription regulation</keyword>